<dbReference type="InterPro" id="IPR011010">
    <property type="entry name" value="DNA_brk_join_enz"/>
</dbReference>
<dbReference type="PANTHER" id="PTHR30349">
    <property type="entry name" value="PHAGE INTEGRASE-RELATED"/>
    <property type="match status" value="1"/>
</dbReference>
<gene>
    <name evidence="6" type="ORF">NVV95_11130</name>
</gene>
<evidence type="ECO:0000256" key="3">
    <source>
        <dbReference type="ARBA" id="ARBA00023172"/>
    </source>
</evidence>
<dbReference type="Gene3D" id="1.10.150.130">
    <property type="match status" value="1"/>
</dbReference>
<accession>A0ABT2GFV4</accession>
<dbReference type="Gene3D" id="1.10.443.10">
    <property type="entry name" value="Intergrase catalytic core"/>
    <property type="match status" value="1"/>
</dbReference>
<organism evidence="6 7">
    <name type="scientific">Herbiconiux gentiana</name>
    <dbReference type="NCBI Taxonomy" id="2970912"/>
    <lineage>
        <taxon>Bacteria</taxon>
        <taxon>Bacillati</taxon>
        <taxon>Actinomycetota</taxon>
        <taxon>Actinomycetes</taxon>
        <taxon>Micrococcales</taxon>
        <taxon>Microbacteriaceae</taxon>
        <taxon>Herbiconiux</taxon>
    </lineage>
</organism>
<dbReference type="InterPro" id="IPR002104">
    <property type="entry name" value="Integrase_catalytic"/>
</dbReference>
<dbReference type="RefSeq" id="WP_259486616.1">
    <property type="nucleotide sequence ID" value="NZ_JANTEZ010000004.1"/>
</dbReference>
<evidence type="ECO:0000259" key="5">
    <source>
        <dbReference type="PROSITE" id="PS51898"/>
    </source>
</evidence>
<keyword evidence="3" id="KW-0233">DNA recombination</keyword>
<name>A0ABT2GFV4_9MICO</name>
<dbReference type="Pfam" id="PF00589">
    <property type="entry name" value="Phage_integrase"/>
    <property type="match status" value="1"/>
</dbReference>
<keyword evidence="2" id="KW-0238">DNA-binding</keyword>
<evidence type="ECO:0000256" key="1">
    <source>
        <dbReference type="ARBA" id="ARBA00008857"/>
    </source>
</evidence>
<protein>
    <submittedName>
        <fullName evidence="6">Site-specific integrase</fullName>
    </submittedName>
</protein>
<evidence type="ECO:0000256" key="4">
    <source>
        <dbReference type="SAM" id="MobiDB-lite"/>
    </source>
</evidence>
<comment type="similarity">
    <text evidence="1">Belongs to the 'phage' integrase family.</text>
</comment>
<reference evidence="6" key="1">
    <citation type="submission" date="2022-08" db="EMBL/GenBank/DDBJ databases">
        <authorList>
            <person name="Deng Y."/>
            <person name="Han X.-F."/>
            <person name="Zhang Y.-Q."/>
        </authorList>
    </citation>
    <scope>NUCLEOTIDE SEQUENCE</scope>
    <source>
        <strain evidence="6">CPCC 205716</strain>
    </source>
</reference>
<keyword evidence="7" id="KW-1185">Reference proteome</keyword>
<feature type="compositionally biased region" description="Basic and acidic residues" evidence="4">
    <location>
        <begin position="1"/>
        <end position="23"/>
    </location>
</feature>
<dbReference type="CDD" id="cd01189">
    <property type="entry name" value="INT_ICEBs1_C_like"/>
    <property type="match status" value="1"/>
</dbReference>
<dbReference type="SUPFAM" id="SSF56349">
    <property type="entry name" value="DNA breaking-rejoining enzymes"/>
    <property type="match status" value="1"/>
</dbReference>
<evidence type="ECO:0000256" key="2">
    <source>
        <dbReference type="ARBA" id="ARBA00023125"/>
    </source>
</evidence>
<dbReference type="InterPro" id="IPR050090">
    <property type="entry name" value="Tyrosine_recombinase_XerCD"/>
</dbReference>
<dbReference type="EMBL" id="JANTEZ010000004">
    <property type="protein sequence ID" value="MCS5715104.1"/>
    <property type="molecule type" value="Genomic_DNA"/>
</dbReference>
<comment type="caution">
    <text evidence="6">The sequence shown here is derived from an EMBL/GenBank/DDBJ whole genome shotgun (WGS) entry which is preliminary data.</text>
</comment>
<feature type="region of interest" description="Disordered" evidence="4">
    <location>
        <begin position="154"/>
        <end position="176"/>
    </location>
</feature>
<dbReference type="PROSITE" id="PS51898">
    <property type="entry name" value="TYR_RECOMBINASE"/>
    <property type="match status" value="1"/>
</dbReference>
<feature type="region of interest" description="Disordered" evidence="4">
    <location>
        <begin position="1"/>
        <end position="40"/>
    </location>
</feature>
<evidence type="ECO:0000313" key="7">
    <source>
        <dbReference type="Proteomes" id="UP001165580"/>
    </source>
</evidence>
<dbReference type="Proteomes" id="UP001165580">
    <property type="component" value="Unassembled WGS sequence"/>
</dbReference>
<feature type="domain" description="Tyr recombinase" evidence="5">
    <location>
        <begin position="174"/>
        <end position="381"/>
    </location>
</feature>
<proteinExistence type="inferred from homology"/>
<dbReference type="PANTHER" id="PTHR30349:SF64">
    <property type="entry name" value="PROPHAGE INTEGRASE INTD-RELATED"/>
    <property type="match status" value="1"/>
</dbReference>
<dbReference type="InterPro" id="IPR013762">
    <property type="entry name" value="Integrase-like_cat_sf"/>
</dbReference>
<sequence>MSSIQKRPDGKWRARYRDADGKEHARHFKFKNNPRDPENSAQHWLDQVTTAVHTGQYVTPDRGRLTLGDYFDEMAARKDWESSTHRQMRLAVDDSGMRGRRLQSIHRADVETYVRAMVDRKLAPRTVKTRLMHLGAIFNGAVLDKRIASNPATGVKGPALTRNRSTAADAPDSIGPTFPSSDDVSALLATAEGTPFAIAIAIAAFAGLRLGEICGLTAADVDQAGGVLRVRRQVQRDASVSTAIEIRPPKYGSVRDVLVPEQLVERIREHICVHGTYGEVGWLLPGRVLPAGLADVAFPIAPGGVGPMWPRAFETEWTRTRRAAGVDTKFHNLRHYAAGGMIAAGCDVVTVQRQLGHKNPSLTLDVYAAQFRGPDSRAKDALSRLMADTLAD</sequence>
<evidence type="ECO:0000313" key="6">
    <source>
        <dbReference type="EMBL" id="MCS5715104.1"/>
    </source>
</evidence>
<dbReference type="InterPro" id="IPR010998">
    <property type="entry name" value="Integrase_recombinase_N"/>
</dbReference>